<evidence type="ECO:0000256" key="1">
    <source>
        <dbReference type="SAM" id="MobiDB-lite"/>
    </source>
</evidence>
<feature type="compositionally biased region" description="Basic and acidic residues" evidence="1">
    <location>
        <begin position="27"/>
        <end position="43"/>
    </location>
</feature>
<accession>A0A0F6W8L7</accession>
<dbReference type="EMBL" id="CP011125">
    <property type="protein sequence ID" value="AKF10102.1"/>
    <property type="molecule type" value="Genomic_DNA"/>
</dbReference>
<evidence type="ECO:0000313" key="2">
    <source>
        <dbReference type="EMBL" id="AKF10102.1"/>
    </source>
</evidence>
<dbReference type="Proteomes" id="UP000034883">
    <property type="component" value="Chromosome"/>
</dbReference>
<dbReference type="STRING" id="927083.DB32_007251"/>
<feature type="compositionally biased region" description="Gly residues" evidence="1">
    <location>
        <begin position="50"/>
        <end position="65"/>
    </location>
</feature>
<sequence length="65" mass="6879">MRAERHRLAEPRAACGAELHLVPASVAERREDANDGGKLDRMGRIVGTRGPAGSGGVPCDGQWRG</sequence>
<gene>
    <name evidence="2" type="ORF">DB32_007251</name>
</gene>
<name>A0A0F6W8L7_9BACT</name>
<reference evidence="2 3" key="1">
    <citation type="submission" date="2015-03" db="EMBL/GenBank/DDBJ databases">
        <title>Genome assembly of Sandaracinus amylolyticus DSM 53668.</title>
        <authorList>
            <person name="Sharma G."/>
            <person name="Subramanian S."/>
        </authorList>
    </citation>
    <scope>NUCLEOTIDE SEQUENCE [LARGE SCALE GENOMIC DNA]</scope>
    <source>
        <strain evidence="2 3">DSM 53668</strain>
    </source>
</reference>
<feature type="region of interest" description="Disordered" evidence="1">
    <location>
        <begin position="26"/>
        <end position="65"/>
    </location>
</feature>
<dbReference type="KEGG" id="samy:DB32_007251"/>
<evidence type="ECO:0000313" key="3">
    <source>
        <dbReference type="Proteomes" id="UP000034883"/>
    </source>
</evidence>
<dbReference type="AlphaFoldDB" id="A0A0F6W8L7"/>
<keyword evidence="3" id="KW-1185">Reference proteome</keyword>
<protein>
    <submittedName>
        <fullName evidence="2">Uncharacterized protein</fullName>
    </submittedName>
</protein>
<organism evidence="2 3">
    <name type="scientific">Sandaracinus amylolyticus</name>
    <dbReference type="NCBI Taxonomy" id="927083"/>
    <lineage>
        <taxon>Bacteria</taxon>
        <taxon>Pseudomonadati</taxon>
        <taxon>Myxococcota</taxon>
        <taxon>Polyangia</taxon>
        <taxon>Polyangiales</taxon>
        <taxon>Sandaracinaceae</taxon>
        <taxon>Sandaracinus</taxon>
    </lineage>
</organism>
<proteinExistence type="predicted"/>